<sequence>MSLDAPGCSKSPLKASSRARPPSNASLNIRRPLSSFCLVEGCQTPSCLLSRRLLLSSCLACDADFCCRIYLYTLCSPVPFRAPAVSSLPLKPHPLSVRTALTAALLTGPRSASTPHWLQERFQLSRHRHSLFQASTAP</sequence>
<reference evidence="4" key="2">
    <citation type="submission" date="2020-04" db="EMBL/GenBank/DDBJ databases">
        <authorList>
            <consortium name="NCBI Genome Project"/>
        </authorList>
    </citation>
    <scope>NUCLEOTIDE SEQUENCE</scope>
    <source>
        <strain evidence="4">CBS 304.34</strain>
    </source>
</reference>
<organism evidence="2">
    <name type="scientific">Mytilinidion resinicola</name>
    <dbReference type="NCBI Taxonomy" id="574789"/>
    <lineage>
        <taxon>Eukaryota</taxon>
        <taxon>Fungi</taxon>
        <taxon>Dikarya</taxon>
        <taxon>Ascomycota</taxon>
        <taxon>Pezizomycotina</taxon>
        <taxon>Dothideomycetes</taxon>
        <taxon>Pleosporomycetidae</taxon>
        <taxon>Mytilinidiales</taxon>
        <taxon>Mytilinidiaceae</taxon>
        <taxon>Mytilinidion</taxon>
    </lineage>
</organism>
<proteinExistence type="predicted"/>
<evidence type="ECO:0000313" key="3">
    <source>
        <dbReference type="Proteomes" id="UP000504636"/>
    </source>
</evidence>
<dbReference type="EMBL" id="MU003693">
    <property type="protein sequence ID" value="KAF2815811.1"/>
    <property type="molecule type" value="Genomic_DNA"/>
</dbReference>
<gene>
    <name evidence="2 4" type="ORF">BDZ99DRAFT_122825</name>
</gene>
<keyword evidence="3" id="KW-1185">Reference proteome</keyword>
<reference evidence="2 4" key="1">
    <citation type="journal article" date="2020" name="Stud. Mycol.">
        <title>101 Dothideomycetes genomes: a test case for predicting lifestyles and emergence of pathogens.</title>
        <authorList>
            <person name="Haridas S."/>
            <person name="Albert R."/>
            <person name="Binder M."/>
            <person name="Bloem J."/>
            <person name="Labutti K."/>
            <person name="Salamov A."/>
            <person name="Andreopoulos B."/>
            <person name="Baker S."/>
            <person name="Barry K."/>
            <person name="Bills G."/>
            <person name="Bluhm B."/>
            <person name="Cannon C."/>
            <person name="Castanera R."/>
            <person name="Culley D."/>
            <person name="Daum C."/>
            <person name="Ezra D."/>
            <person name="Gonzalez J."/>
            <person name="Henrissat B."/>
            <person name="Kuo A."/>
            <person name="Liang C."/>
            <person name="Lipzen A."/>
            <person name="Lutzoni F."/>
            <person name="Magnuson J."/>
            <person name="Mondo S."/>
            <person name="Nolan M."/>
            <person name="Ohm R."/>
            <person name="Pangilinan J."/>
            <person name="Park H.-J."/>
            <person name="Ramirez L."/>
            <person name="Alfaro M."/>
            <person name="Sun H."/>
            <person name="Tritt A."/>
            <person name="Yoshinaga Y."/>
            <person name="Zwiers L.-H."/>
            <person name="Turgeon B."/>
            <person name="Goodwin S."/>
            <person name="Spatafora J."/>
            <person name="Crous P."/>
            <person name="Grigoriev I."/>
        </authorList>
    </citation>
    <scope>NUCLEOTIDE SEQUENCE</scope>
    <source>
        <strain evidence="2 4">CBS 304.34</strain>
    </source>
</reference>
<name>A0A6A6Z3S8_9PEZI</name>
<feature type="compositionally biased region" description="Low complexity" evidence="1">
    <location>
        <begin position="15"/>
        <end position="26"/>
    </location>
</feature>
<evidence type="ECO:0000313" key="2">
    <source>
        <dbReference type="EMBL" id="KAF2815811.1"/>
    </source>
</evidence>
<protein>
    <submittedName>
        <fullName evidence="2 4">Uncharacterized protein</fullName>
    </submittedName>
</protein>
<dbReference type="AlphaFoldDB" id="A0A6A6Z3S8"/>
<dbReference type="Proteomes" id="UP000504636">
    <property type="component" value="Unplaced"/>
</dbReference>
<dbReference type="RefSeq" id="XP_033582775.1">
    <property type="nucleotide sequence ID" value="XM_033712540.1"/>
</dbReference>
<reference evidence="4" key="3">
    <citation type="submission" date="2025-04" db="UniProtKB">
        <authorList>
            <consortium name="RefSeq"/>
        </authorList>
    </citation>
    <scope>IDENTIFICATION</scope>
    <source>
        <strain evidence="4">CBS 304.34</strain>
    </source>
</reference>
<evidence type="ECO:0000313" key="4">
    <source>
        <dbReference type="RefSeq" id="XP_033582775.1"/>
    </source>
</evidence>
<feature type="region of interest" description="Disordered" evidence="1">
    <location>
        <begin position="1"/>
        <end position="26"/>
    </location>
</feature>
<accession>A0A6A6Z3S8</accession>
<dbReference type="GeneID" id="54453433"/>
<evidence type="ECO:0000256" key="1">
    <source>
        <dbReference type="SAM" id="MobiDB-lite"/>
    </source>
</evidence>